<proteinExistence type="predicted"/>
<dbReference type="HOGENOM" id="CLU_2905834_0_0_1"/>
<name>A0A0C3M7B2_9AGAM</name>
<dbReference type="AlphaFoldDB" id="A0A0C3M7B2"/>
<reference evidence="2" key="2">
    <citation type="submission" date="2015-01" db="EMBL/GenBank/DDBJ databases">
        <title>Evolutionary Origins and Diversification of the Mycorrhizal Mutualists.</title>
        <authorList>
            <consortium name="DOE Joint Genome Institute"/>
            <consortium name="Mycorrhizal Genomics Consortium"/>
            <person name="Kohler A."/>
            <person name="Kuo A."/>
            <person name="Nagy L.G."/>
            <person name="Floudas D."/>
            <person name="Copeland A."/>
            <person name="Barry K.W."/>
            <person name="Cichocki N."/>
            <person name="Veneault-Fourrey C."/>
            <person name="LaButti K."/>
            <person name="Lindquist E.A."/>
            <person name="Lipzen A."/>
            <person name="Lundell T."/>
            <person name="Morin E."/>
            <person name="Murat C."/>
            <person name="Riley R."/>
            <person name="Ohm R."/>
            <person name="Sun H."/>
            <person name="Tunlid A."/>
            <person name="Henrissat B."/>
            <person name="Grigoriev I.V."/>
            <person name="Hibbett D.S."/>
            <person name="Martin F."/>
        </authorList>
    </citation>
    <scope>NUCLEOTIDE SEQUENCE [LARGE SCALE GENOMIC DNA]</scope>
    <source>
        <strain evidence="2">MUT 4182</strain>
    </source>
</reference>
<organism evidence="1 2">
    <name type="scientific">Tulasnella calospora MUT 4182</name>
    <dbReference type="NCBI Taxonomy" id="1051891"/>
    <lineage>
        <taxon>Eukaryota</taxon>
        <taxon>Fungi</taxon>
        <taxon>Dikarya</taxon>
        <taxon>Basidiomycota</taxon>
        <taxon>Agaricomycotina</taxon>
        <taxon>Agaricomycetes</taxon>
        <taxon>Cantharellales</taxon>
        <taxon>Tulasnellaceae</taxon>
        <taxon>Tulasnella</taxon>
    </lineage>
</organism>
<gene>
    <name evidence="1" type="ORF">M407DRAFT_167230</name>
</gene>
<dbReference type="Proteomes" id="UP000054248">
    <property type="component" value="Unassembled WGS sequence"/>
</dbReference>
<reference evidence="1 2" key="1">
    <citation type="submission" date="2014-04" db="EMBL/GenBank/DDBJ databases">
        <authorList>
            <consortium name="DOE Joint Genome Institute"/>
            <person name="Kuo A."/>
            <person name="Girlanda M."/>
            <person name="Perotto S."/>
            <person name="Kohler A."/>
            <person name="Nagy L.G."/>
            <person name="Floudas D."/>
            <person name="Copeland A."/>
            <person name="Barry K.W."/>
            <person name="Cichocki N."/>
            <person name="Veneault-Fourrey C."/>
            <person name="LaButti K."/>
            <person name="Lindquist E.A."/>
            <person name="Lipzen A."/>
            <person name="Lundell T."/>
            <person name="Morin E."/>
            <person name="Murat C."/>
            <person name="Sun H."/>
            <person name="Tunlid A."/>
            <person name="Henrissat B."/>
            <person name="Grigoriev I.V."/>
            <person name="Hibbett D.S."/>
            <person name="Martin F."/>
            <person name="Nordberg H.P."/>
            <person name="Cantor M.N."/>
            <person name="Hua S.X."/>
        </authorList>
    </citation>
    <scope>NUCLEOTIDE SEQUENCE [LARGE SCALE GENOMIC DNA]</scope>
    <source>
        <strain evidence="1 2">MUT 4182</strain>
    </source>
</reference>
<evidence type="ECO:0000313" key="2">
    <source>
        <dbReference type="Proteomes" id="UP000054248"/>
    </source>
</evidence>
<protein>
    <submittedName>
        <fullName evidence="1">Uncharacterized protein</fullName>
    </submittedName>
</protein>
<sequence>MFILHMPWWPSFRSSCSMVTHACLDSYVILYTWNFFLNPRCKIRGFGSGSQVLGACHGRKKS</sequence>
<evidence type="ECO:0000313" key="1">
    <source>
        <dbReference type="EMBL" id="KIO29577.1"/>
    </source>
</evidence>
<accession>A0A0C3M7B2</accession>
<dbReference type="EMBL" id="KN822981">
    <property type="protein sequence ID" value="KIO29577.1"/>
    <property type="molecule type" value="Genomic_DNA"/>
</dbReference>
<keyword evidence="2" id="KW-1185">Reference proteome</keyword>